<keyword evidence="1" id="KW-1133">Transmembrane helix</keyword>
<keyword evidence="1" id="KW-0472">Membrane</keyword>
<proteinExistence type="predicted"/>
<comment type="caution">
    <text evidence="2">The sequence shown here is derived from an EMBL/GenBank/DDBJ whole genome shotgun (WGS) entry which is preliminary data.</text>
</comment>
<dbReference type="EMBL" id="MHVJ01000005">
    <property type="protein sequence ID" value="OHA91839.1"/>
    <property type="molecule type" value="Genomic_DNA"/>
</dbReference>
<gene>
    <name evidence="2" type="ORF">A2758_03380</name>
</gene>
<reference evidence="2 3" key="1">
    <citation type="journal article" date="2016" name="Nat. Commun.">
        <title>Thousands of microbial genomes shed light on interconnected biogeochemical processes in an aquifer system.</title>
        <authorList>
            <person name="Anantharaman K."/>
            <person name="Brown C.T."/>
            <person name="Hug L.A."/>
            <person name="Sharon I."/>
            <person name="Castelle C.J."/>
            <person name="Probst A.J."/>
            <person name="Thomas B.C."/>
            <person name="Singh A."/>
            <person name="Wilkins M.J."/>
            <person name="Karaoz U."/>
            <person name="Brodie E.L."/>
            <person name="Williams K.H."/>
            <person name="Hubbard S.S."/>
            <person name="Banfield J.F."/>
        </authorList>
    </citation>
    <scope>NUCLEOTIDE SEQUENCE [LARGE SCALE GENOMIC DNA]</scope>
</reference>
<keyword evidence="1" id="KW-0812">Transmembrane</keyword>
<evidence type="ECO:0000313" key="3">
    <source>
        <dbReference type="Proteomes" id="UP000178612"/>
    </source>
</evidence>
<name>A0A1G2T4V4_9BACT</name>
<protein>
    <submittedName>
        <fullName evidence="2">Uncharacterized protein</fullName>
    </submittedName>
</protein>
<accession>A0A1G2T4V4</accession>
<feature type="transmembrane region" description="Helical" evidence="1">
    <location>
        <begin position="12"/>
        <end position="30"/>
    </location>
</feature>
<evidence type="ECO:0000313" key="2">
    <source>
        <dbReference type="EMBL" id="OHA91839.1"/>
    </source>
</evidence>
<sequence length="128" mass="14286">MKNLIPKNLLKGLIIVIGTVIFGGVGYFFVKTANDSSQVMPQEEVSKNNVATTTEDASSLYLKEEIARKKQRDTDRNKCIADAERQYAEFKVQNPGCAGPGVLGARCLSIIPRVQENIDRCYFRFPNN</sequence>
<organism evidence="2 3">
    <name type="scientific">Candidatus Zambryskibacteria bacterium RIFCSPHIGHO2_01_FULL_49_18</name>
    <dbReference type="NCBI Taxonomy" id="1802740"/>
    <lineage>
        <taxon>Bacteria</taxon>
        <taxon>Candidatus Zambryskiibacteriota</taxon>
    </lineage>
</organism>
<evidence type="ECO:0000256" key="1">
    <source>
        <dbReference type="SAM" id="Phobius"/>
    </source>
</evidence>
<dbReference type="Proteomes" id="UP000178612">
    <property type="component" value="Unassembled WGS sequence"/>
</dbReference>
<dbReference type="AlphaFoldDB" id="A0A1G2T4V4"/>